<evidence type="ECO:0000313" key="3">
    <source>
        <dbReference type="Proteomes" id="UP000054097"/>
    </source>
</evidence>
<name>A0A0C2WZG6_SERVB</name>
<reference evidence="2 3" key="1">
    <citation type="submission" date="2014-04" db="EMBL/GenBank/DDBJ databases">
        <authorList>
            <consortium name="DOE Joint Genome Institute"/>
            <person name="Kuo A."/>
            <person name="Zuccaro A."/>
            <person name="Kohler A."/>
            <person name="Nagy L.G."/>
            <person name="Floudas D."/>
            <person name="Copeland A."/>
            <person name="Barry K.W."/>
            <person name="Cichocki N."/>
            <person name="Veneault-Fourrey C."/>
            <person name="LaButti K."/>
            <person name="Lindquist E.A."/>
            <person name="Lipzen A."/>
            <person name="Lundell T."/>
            <person name="Morin E."/>
            <person name="Murat C."/>
            <person name="Sun H."/>
            <person name="Tunlid A."/>
            <person name="Henrissat B."/>
            <person name="Grigoriev I.V."/>
            <person name="Hibbett D.S."/>
            <person name="Martin F."/>
            <person name="Nordberg H.P."/>
            <person name="Cantor M.N."/>
            <person name="Hua S.X."/>
        </authorList>
    </citation>
    <scope>NUCLEOTIDE SEQUENCE [LARGE SCALE GENOMIC DNA]</scope>
    <source>
        <strain evidence="2 3">MAFF 305830</strain>
    </source>
</reference>
<dbReference type="EMBL" id="KN824350">
    <property type="protein sequence ID" value="KIM22667.1"/>
    <property type="molecule type" value="Genomic_DNA"/>
</dbReference>
<feature type="compositionally biased region" description="Basic and acidic residues" evidence="1">
    <location>
        <begin position="11"/>
        <end position="23"/>
    </location>
</feature>
<reference evidence="3" key="2">
    <citation type="submission" date="2015-01" db="EMBL/GenBank/DDBJ databases">
        <title>Evolutionary Origins and Diversification of the Mycorrhizal Mutualists.</title>
        <authorList>
            <consortium name="DOE Joint Genome Institute"/>
            <consortium name="Mycorrhizal Genomics Consortium"/>
            <person name="Kohler A."/>
            <person name="Kuo A."/>
            <person name="Nagy L.G."/>
            <person name="Floudas D."/>
            <person name="Copeland A."/>
            <person name="Barry K.W."/>
            <person name="Cichocki N."/>
            <person name="Veneault-Fourrey C."/>
            <person name="LaButti K."/>
            <person name="Lindquist E.A."/>
            <person name="Lipzen A."/>
            <person name="Lundell T."/>
            <person name="Morin E."/>
            <person name="Murat C."/>
            <person name="Riley R."/>
            <person name="Ohm R."/>
            <person name="Sun H."/>
            <person name="Tunlid A."/>
            <person name="Henrissat B."/>
            <person name="Grigoriev I.V."/>
            <person name="Hibbett D.S."/>
            <person name="Martin F."/>
        </authorList>
    </citation>
    <scope>NUCLEOTIDE SEQUENCE [LARGE SCALE GENOMIC DNA]</scope>
    <source>
        <strain evidence="3">MAFF 305830</strain>
    </source>
</reference>
<accession>A0A0C2WZG6</accession>
<gene>
    <name evidence="2" type="ORF">M408DRAFT_281596</name>
</gene>
<dbReference type="HOGENOM" id="CLU_2741646_0_0_1"/>
<dbReference type="Proteomes" id="UP000054097">
    <property type="component" value="Unassembled WGS sequence"/>
</dbReference>
<protein>
    <submittedName>
        <fullName evidence="2">Uncharacterized protein</fullName>
    </submittedName>
</protein>
<evidence type="ECO:0000256" key="1">
    <source>
        <dbReference type="SAM" id="MobiDB-lite"/>
    </source>
</evidence>
<sequence>MGAGQCHAKRRPDIGRRRTEWRGGFKLIPSRGNKGLPGLRREEGGLNSPSANPSHWPPTRNTDAKHKPIRM</sequence>
<dbReference type="AlphaFoldDB" id="A0A0C2WZG6"/>
<proteinExistence type="predicted"/>
<feature type="compositionally biased region" description="Basic and acidic residues" evidence="1">
    <location>
        <begin position="62"/>
        <end position="71"/>
    </location>
</feature>
<feature type="region of interest" description="Disordered" evidence="1">
    <location>
        <begin position="1"/>
        <end position="71"/>
    </location>
</feature>
<evidence type="ECO:0000313" key="2">
    <source>
        <dbReference type="EMBL" id="KIM22667.1"/>
    </source>
</evidence>
<keyword evidence="3" id="KW-1185">Reference proteome</keyword>
<organism evidence="2 3">
    <name type="scientific">Serendipita vermifera MAFF 305830</name>
    <dbReference type="NCBI Taxonomy" id="933852"/>
    <lineage>
        <taxon>Eukaryota</taxon>
        <taxon>Fungi</taxon>
        <taxon>Dikarya</taxon>
        <taxon>Basidiomycota</taxon>
        <taxon>Agaricomycotina</taxon>
        <taxon>Agaricomycetes</taxon>
        <taxon>Sebacinales</taxon>
        <taxon>Serendipitaceae</taxon>
        <taxon>Serendipita</taxon>
    </lineage>
</organism>